<comment type="caution">
    <text evidence="6">The sequence shown here is derived from an EMBL/GenBank/DDBJ whole genome shotgun (WGS) entry which is preliminary data.</text>
</comment>
<evidence type="ECO:0000313" key="6">
    <source>
        <dbReference type="EMBL" id="NNH03881.1"/>
    </source>
</evidence>
<dbReference type="InterPro" id="IPR036291">
    <property type="entry name" value="NAD(P)-bd_dom_sf"/>
</dbReference>
<dbReference type="EMBL" id="JABEMB010000009">
    <property type="protein sequence ID" value="NNH03881.1"/>
    <property type="molecule type" value="Genomic_DNA"/>
</dbReference>
<evidence type="ECO:0000256" key="2">
    <source>
        <dbReference type="ARBA" id="ARBA00023002"/>
    </source>
</evidence>
<keyword evidence="7" id="KW-1185">Reference proteome</keyword>
<organism evidence="6 7">
    <name type="scientific">Microbacterium ulmi</name>
    <dbReference type="NCBI Taxonomy" id="179095"/>
    <lineage>
        <taxon>Bacteria</taxon>
        <taxon>Bacillati</taxon>
        <taxon>Actinomycetota</taxon>
        <taxon>Actinomycetes</taxon>
        <taxon>Micrococcales</taxon>
        <taxon>Microbacteriaceae</taxon>
        <taxon>Microbacterium</taxon>
    </lineage>
</organism>
<dbReference type="PANTHER" id="PTHR22604:SF105">
    <property type="entry name" value="TRANS-1,2-DIHYDROBENZENE-1,2-DIOL DEHYDROGENASE"/>
    <property type="match status" value="1"/>
</dbReference>
<sequence>MSDYIRWGILGAGAIARQEMGPTLLASSRSRLAAIASRRQDAATELASELGGVRALGSYRALVEDPDIDAVYIALPNSEHREWSLAALAAGKHVLCEKPLGLRAADVQEMTDAARTHGRVLLEALMWRYSPRVRRILELLADDAIGDVRHVRASYAVRSRGLDDPQVAASTFRFSSALGGGALADLGCYCTDALLLFADGEPSDVTASRTALPGLEVETTVTAALDFGSATGHLFATMETAGGSEVEVFGTKGRIRLPVAFRTRRTDAPLTLDVTDRSGTLTRTEWPFESQYVAQVEHFADVVLDGAPPLVAPAQSLRTARALDAVRGAWASPRPGVE</sequence>
<dbReference type="InterPro" id="IPR050984">
    <property type="entry name" value="Gfo/Idh/MocA_domain"/>
</dbReference>
<proteinExistence type="inferred from homology"/>
<evidence type="ECO:0000256" key="1">
    <source>
        <dbReference type="ARBA" id="ARBA00010928"/>
    </source>
</evidence>
<dbReference type="GO" id="GO:0000166">
    <property type="term" value="F:nucleotide binding"/>
    <property type="evidence" value="ECO:0007669"/>
    <property type="project" value="InterPro"/>
</dbReference>
<evidence type="ECO:0000259" key="5">
    <source>
        <dbReference type="Pfam" id="PF22725"/>
    </source>
</evidence>
<dbReference type="InterPro" id="IPR055170">
    <property type="entry name" value="GFO_IDH_MocA-like_dom"/>
</dbReference>
<evidence type="ECO:0000313" key="7">
    <source>
        <dbReference type="Proteomes" id="UP000543598"/>
    </source>
</evidence>
<dbReference type="Gene3D" id="3.30.360.10">
    <property type="entry name" value="Dihydrodipicolinate Reductase, domain 2"/>
    <property type="match status" value="1"/>
</dbReference>
<gene>
    <name evidence="6" type="ORF">HLA99_08475</name>
</gene>
<keyword evidence="2" id="KW-0560">Oxidoreductase</keyword>
<evidence type="ECO:0000256" key="3">
    <source>
        <dbReference type="ARBA" id="ARBA00023027"/>
    </source>
</evidence>
<dbReference type="Pfam" id="PF01408">
    <property type="entry name" value="GFO_IDH_MocA"/>
    <property type="match status" value="1"/>
</dbReference>
<feature type="domain" description="Gfo/Idh/MocA-like oxidoreductase N-terminal" evidence="4">
    <location>
        <begin position="5"/>
        <end position="122"/>
    </location>
</feature>
<reference evidence="6 7" key="1">
    <citation type="submission" date="2020-05" db="EMBL/GenBank/DDBJ databases">
        <title>MicrobeNet Type strains.</title>
        <authorList>
            <person name="Nicholson A.C."/>
        </authorList>
    </citation>
    <scope>NUCLEOTIDE SEQUENCE [LARGE SCALE GENOMIC DNA]</scope>
    <source>
        <strain evidence="6 7">JCM 14282</strain>
    </source>
</reference>
<dbReference type="InterPro" id="IPR000683">
    <property type="entry name" value="Gfo/Idh/MocA-like_OxRdtase_N"/>
</dbReference>
<dbReference type="AlphaFoldDB" id="A0A7Y2PYZ1"/>
<dbReference type="Pfam" id="PF22725">
    <property type="entry name" value="GFO_IDH_MocA_C3"/>
    <property type="match status" value="1"/>
</dbReference>
<feature type="domain" description="GFO/IDH/MocA-like oxidoreductase" evidence="5">
    <location>
        <begin position="133"/>
        <end position="256"/>
    </location>
</feature>
<dbReference type="SUPFAM" id="SSF51735">
    <property type="entry name" value="NAD(P)-binding Rossmann-fold domains"/>
    <property type="match status" value="1"/>
</dbReference>
<keyword evidence="3" id="KW-0520">NAD</keyword>
<dbReference type="GO" id="GO:0016491">
    <property type="term" value="F:oxidoreductase activity"/>
    <property type="evidence" value="ECO:0007669"/>
    <property type="project" value="UniProtKB-KW"/>
</dbReference>
<dbReference type="PANTHER" id="PTHR22604">
    <property type="entry name" value="OXIDOREDUCTASES"/>
    <property type="match status" value="1"/>
</dbReference>
<name>A0A7Y2PYZ1_9MICO</name>
<comment type="similarity">
    <text evidence="1">Belongs to the Gfo/Idh/MocA family.</text>
</comment>
<dbReference type="SUPFAM" id="SSF55347">
    <property type="entry name" value="Glyceraldehyde-3-phosphate dehydrogenase-like, C-terminal domain"/>
    <property type="match status" value="1"/>
</dbReference>
<dbReference type="Gene3D" id="3.40.50.720">
    <property type="entry name" value="NAD(P)-binding Rossmann-like Domain"/>
    <property type="match status" value="1"/>
</dbReference>
<evidence type="ECO:0000259" key="4">
    <source>
        <dbReference type="Pfam" id="PF01408"/>
    </source>
</evidence>
<protein>
    <submittedName>
        <fullName evidence="6">Gfo/Idh/MocA family oxidoreductase</fullName>
    </submittedName>
</protein>
<dbReference type="Proteomes" id="UP000543598">
    <property type="component" value="Unassembled WGS sequence"/>
</dbReference>
<dbReference type="RefSeq" id="WP_167038195.1">
    <property type="nucleotide sequence ID" value="NZ_BAAANA010000001.1"/>
</dbReference>
<accession>A0A7Y2PYZ1</accession>